<dbReference type="Proteomes" id="UP001221757">
    <property type="component" value="Unassembled WGS sequence"/>
</dbReference>
<evidence type="ECO:0000313" key="3">
    <source>
        <dbReference type="Proteomes" id="UP001221757"/>
    </source>
</evidence>
<protein>
    <submittedName>
        <fullName evidence="2">Uncharacterized protein</fullName>
    </submittedName>
</protein>
<gene>
    <name evidence="2" type="ORF">B0H17DRAFT_1190814</name>
</gene>
<dbReference type="EMBL" id="JARKIE010000002">
    <property type="protein sequence ID" value="KAJ7709627.1"/>
    <property type="molecule type" value="Genomic_DNA"/>
</dbReference>
<name>A0AAD7H1J8_MYCRO</name>
<reference evidence="2" key="1">
    <citation type="submission" date="2023-03" db="EMBL/GenBank/DDBJ databases">
        <title>Massive genome expansion in bonnet fungi (Mycena s.s.) driven by repeated elements and novel gene families across ecological guilds.</title>
        <authorList>
            <consortium name="Lawrence Berkeley National Laboratory"/>
            <person name="Harder C.B."/>
            <person name="Miyauchi S."/>
            <person name="Viragh M."/>
            <person name="Kuo A."/>
            <person name="Thoen E."/>
            <person name="Andreopoulos B."/>
            <person name="Lu D."/>
            <person name="Skrede I."/>
            <person name="Drula E."/>
            <person name="Henrissat B."/>
            <person name="Morin E."/>
            <person name="Kohler A."/>
            <person name="Barry K."/>
            <person name="LaButti K."/>
            <person name="Morin E."/>
            <person name="Salamov A."/>
            <person name="Lipzen A."/>
            <person name="Mereny Z."/>
            <person name="Hegedus B."/>
            <person name="Baldrian P."/>
            <person name="Stursova M."/>
            <person name="Weitz H."/>
            <person name="Taylor A."/>
            <person name="Grigoriev I.V."/>
            <person name="Nagy L.G."/>
            <person name="Martin F."/>
            <person name="Kauserud H."/>
        </authorList>
    </citation>
    <scope>NUCLEOTIDE SEQUENCE</scope>
    <source>
        <strain evidence="2">CBHHK067</strain>
    </source>
</reference>
<comment type="caution">
    <text evidence="2">The sequence shown here is derived from an EMBL/GenBank/DDBJ whole genome shotgun (WGS) entry which is preliminary data.</text>
</comment>
<accession>A0AAD7H1J8</accession>
<organism evidence="2 3">
    <name type="scientific">Mycena rosella</name>
    <name type="common">Pink bonnet</name>
    <name type="synonym">Agaricus rosellus</name>
    <dbReference type="NCBI Taxonomy" id="1033263"/>
    <lineage>
        <taxon>Eukaryota</taxon>
        <taxon>Fungi</taxon>
        <taxon>Dikarya</taxon>
        <taxon>Basidiomycota</taxon>
        <taxon>Agaricomycotina</taxon>
        <taxon>Agaricomycetes</taxon>
        <taxon>Agaricomycetidae</taxon>
        <taxon>Agaricales</taxon>
        <taxon>Marasmiineae</taxon>
        <taxon>Mycenaceae</taxon>
        <taxon>Mycena</taxon>
    </lineage>
</organism>
<proteinExistence type="predicted"/>
<keyword evidence="3" id="KW-1185">Reference proteome</keyword>
<evidence type="ECO:0000256" key="1">
    <source>
        <dbReference type="SAM" id="MobiDB-lite"/>
    </source>
</evidence>
<sequence>MPSPEVPKDSEVTARDSIYHLTLLASALQTSSRTNEGDKHANNTQQGRALNHLSVCLSRGTESEIAVTASSWSYEDVRLSVFISPRATPTSSLNISRSSSGVVQVIDSEKAEEGNTILSLNSDPRHPHGSVHEAVIEAHNHADSFPPLDTIMGLDIDCTEDDIHPKDSLEDFVPESLKILRAAAVRVAHSTPETAAEIEEAVCLYFLSACLPKVQRRIHTLTRAYDLPKLWKWEPTAADLNTPDSTVNIVDPGLQSILGKSGVASEGHVFHFNGGNVLCWWQALLKFLNIFCKILATRPGPLKLLCTASTTLHQLVTHIPRQLWAMKSLGYHLQSCLKGTAASTGEGENDRDDDVEVVSDVLRSGPKYLVHSRISRSSSRLHLALINLPRKPINNVESSKLIKRWGALCSWSEETKADLTSLVEVEKIQEQDVDRVRGACHCEAGLMASLIAHLELKGPNDEVGVQPEVLSNVFAKMDMQASQFSIGMAKKCCPVCRLLAETIKSAHGLDLELPGKHLHYYPWVPPHWLPASILEAMDRRLIGIIDEMVTADRHLDTSRTSSPASDRSVEKKKSMMYVSD</sequence>
<dbReference type="AlphaFoldDB" id="A0AAD7H1J8"/>
<evidence type="ECO:0000313" key="2">
    <source>
        <dbReference type="EMBL" id="KAJ7709627.1"/>
    </source>
</evidence>
<feature type="region of interest" description="Disordered" evidence="1">
    <location>
        <begin position="555"/>
        <end position="580"/>
    </location>
</feature>